<dbReference type="EMBL" id="CP031163">
    <property type="protein sequence ID" value="AXH01147.1"/>
    <property type="molecule type" value="Genomic_DNA"/>
</dbReference>
<sequence>MRCVAEVILGILQAESTLHRKIALHIDRPATTDSITRMVARVFHDAGLSQQDVLDILLPLLPPGKLTLVMDRTNWKLGQRSCNLLVLGVLIGNIVLPLAWTELDHSGNSHTYARMMLVGKLLKRLPAKLWAVLIADREFIGGEWFAFLKWKGIRRCIRIREDTAVDDDEYVRDCFTSLQPGQVRTLFERAWVYGSPMHVVATLSPQGERIVVASDLSVWDTLSTYRLRWGIETTFSVMKSRGLNLEQTHMTAPERIGKLFGLLCIALAWMMRVGEEVEAEQPTRLKKHGRPAKSRTRRGYEVLSRAVRWASESFQTLLELLNTPFSAPGADKTQPVRY</sequence>
<dbReference type="GO" id="GO:0004803">
    <property type="term" value="F:transposase activity"/>
    <property type="evidence" value="ECO:0007669"/>
    <property type="project" value="InterPro"/>
</dbReference>
<feature type="domain" description="Transposase IS4-like" evidence="1">
    <location>
        <begin position="68"/>
        <end position="268"/>
    </location>
</feature>
<geneLocation type="plasmid" evidence="3">
    <name>pdrdi</name>
</geneLocation>
<dbReference type="InterPro" id="IPR012337">
    <property type="entry name" value="RNaseH-like_sf"/>
</dbReference>
<dbReference type="Proteomes" id="UP000253744">
    <property type="component" value="Plasmid pDrdI"/>
</dbReference>
<gene>
    <name evidence="2" type="ORF">DVJ83_16260</name>
</gene>
<dbReference type="NCBIfam" id="NF033591">
    <property type="entry name" value="transpos_IS4_2"/>
    <property type="match status" value="1"/>
</dbReference>
<dbReference type="AlphaFoldDB" id="A0A345IN74"/>
<name>A0A345IN74_9DEIO</name>
<dbReference type="SUPFAM" id="SSF53098">
    <property type="entry name" value="Ribonuclease H-like"/>
    <property type="match status" value="1"/>
</dbReference>
<dbReference type="InterPro" id="IPR047658">
    <property type="entry name" value="IS4-like_transpos"/>
</dbReference>
<dbReference type="GO" id="GO:0006313">
    <property type="term" value="P:DNA transposition"/>
    <property type="evidence" value="ECO:0007669"/>
    <property type="project" value="InterPro"/>
</dbReference>
<evidence type="ECO:0000313" key="3">
    <source>
        <dbReference type="Proteomes" id="UP000253744"/>
    </source>
</evidence>
<dbReference type="GO" id="GO:0003677">
    <property type="term" value="F:DNA binding"/>
    <property type="evidence" value="ECO:0007669"/>
    <property type="project" value="InterPro"/>
</dbReference>
<organism evidence="2 3">
    <name type="scientific">Deinococcus wulumuqiensis</name>
    <dbReference type="NCBI Taxonomy" id="980427"/>
    <lineage>
        <taxon>Bacteria</taxon>
        <taxon>Thermotogati</taxon>
        <taxon>Deinococcota</taxon>
        <taxon>Deinococci</taxon>
        <taxon>Deinococcales</taxon>
        <taxon>Deinococcaceae</taxon>
        <taxon>Deinococcus</taxon>
    </lineage>
</organism>
<evidence type="ECO:0000259" key="1">
    <source>
        <dbReference type="Pfam" id="PF01609"/>
    </source>
</evidence>
<keyword evidence="2" id="KW-0614">Plasmid</keyword>
<accession>A0A345IN74</accession>
<evidence type="ECO:0000313" key="2">
    <source>
        <dbReference type="EMBL" id="AXH01147.1"/>
    </source>
</evidence>
<dbReference type="InterPro" id="IPR002559">
    <property type="entry name" value="Transposase_11"/>
</dbReference>
<reference evidence="2 3" key="1">
    <citation type="submission" date="2018-07" db="EMBL/GenBank/DDBJ databases">
        <title>Complete Genome and Methylome Analysis of Deinococcus wulumuqiensis NEB 479.</title>
        <authorList>
            <person name="Fomenkov A."/>
            <person name="Luyten Y."/>
            <person name="Vincze T."/>
            <person name="Anton B.P."/>
            <person name="Clark T."/>
            <person name="Roberts R.J."/>
            <person name="Morgan R.D."/>
        </authorList>
    </citation>
    <scope>NUCLEOTIDE SEQUENCE [LARGE SCALE GENOMIC DNA]</scope>
    <source>
        <strain evidence="2 3">NEB 479</strain>
        <plasmid evidence="3">Plasmid pdrdi</plasmid>
    </source>
</reference>
<dbReference type="Pfam" id="PF01609">
    <property type="entry name" value="DDE_Tnp_1"/>
    <property type="match status" value="1"/>
</dbReference>
<proteinExistence type="predicted"/>
<protein>
    <submittedName>
        <fullName evidence="2">IS4 family transposase</fullName>
    </submittedName>
</protein>
<dbReference type="KEGG" id="dwu:DVJ83_16260"/>
<dbReference type="Gene3D" id="3.90.350.10">
    <property type="entry name" value="Transposase Inhibitor Protein From Tn5, Chain A, domain 1"/>
    <property type="match status" value="1"/>
</dbReference>